<dbReference type="AlphaFoldDB" id="L7VVH3"/>
<name>L7VVH3_9BACT</name>
<dbReference type="EMBL" id="JX649874">
    <property type="protein sequence ID" value="AGC71504.1"/>
    <property type="molecule type" value="Genomic_DNA"/>
</dbReference>
<dbReference type="GO" id="GO:0003677">
    <property type="term" value="F:DNA binding"/>
    <property type="evidence" value="ECO:0007669"/>
    <property type="project" value="InterPro"/>
</dbReference>
<dbReference type="InterPro" id="IPR010982">
    <property type="entry name" value="Lambda_DNA-bd_dom_sf"/>
</dbReference>
<proteinExistence type="predicted"/>
<evidence type="ECO:0000313" key="1">
    <source>
        <dbReference type="EMBL" id="AGC71504.1"/>
    </source>
</evidence>
<reference evidence="1" key="1">
    <citation type="submission" date="2012-09" db="EMBL/GenBank/DDBJ databases">
        <title>Metagenomic Characterization of a Microbial Community in Wastewater Detects High Levels of Antibiotic Resistance.</title>
        <authorList>
            <person name="Abrams M."/>
            <person name="Caldwell A."/>
            <person name="Vandaei E."/>
            <person name="Lee W."/>
            <person name="Perrott J."/>
            <person name="Khan S.Y."/>
            <person name="Ta J."/>
            <person name="Romero D."/>
            <person name="Nguyen V."/>
            <person name="Pourmand N."/>
            <person name="Ouverney C.C."/>
        </authorList>
    </citation>
    <scope>NUCLEOTIDE SEQUENCE</scope>
</reference>
<dbReference type="SUPFAM" id="SSF47413">
    <property type="entry name" value="lambda repressor-like DNA-binding domains"/>
    <property type="match status" value="1"/>
</dbReference>
<sequence>MVTADTALRLFHYFGTMPQFRMNLQSTYDLRLAEVKAGHRIRQEIATHPTLDSHLHRS</sequence>
<dbReference type="Gene3D" id="1.10.260.40">
    <property type="entry name" value="lambda repressor-like DNA-binding domains"/>
    <property type="match status" value="1"/>
</dbReference>
<organism evidence="1">
    <name type="scientific">uncultured bacterium A1Q1_fos_1880</name>
    <dbReference type="NCBI Taxonomy" id="1256556"/>
    <lineage>
        <taxon>Bacteria</taxon>
        <taxon>environmental samples</taxon>
    </lineage>
</organism>
<protein>
    <submittedName>
        <fullName evidence="1">HigA protein (Antitoxin to HigB)</fullName>
    </submittedName>
</protein>
<accession>L7VVH3</accession>